<comment type="caution">
    <text evidence="1">The sequence shown here is derived from an EMBL/GenBank/DDBJ whole genome shotgun (WGS) entry which is preliminary data.</text>
</comment>
<sequence length="450" mass="53609">MSTTFEALPDEILMIILQYSGNVYNIFRTFSGLNKRLNNILVDRRLHLLTDFLYMHYNDKYVNYYYNSAVFHNVSQQLLSIIITENDKVLRQCFQSLVIFHIKEKTNRLKDKFKCNIEHFQSIRLLLTNDETRNIDEELKNSLKNLKNCPISIKNIEQIVSLILTKGARLEYNDSEFHEFNLAKAINGLLLAKLNSIEYSTQRLINSLVQMFKSLIISNPNLLQDQDWFYYDGYSVHFFLYCSMYQINTIHSDRTITSINMECYQAILDLLLFTIQFLKHLFRNEVWAKIYLLDIFNMITLTNVVTKHEIFIEASQIEILNIILNEYSLEDKILFDKEFNDMFQQILDNLIENNRVHTLLLIYHANERIRNLFQNSWNNEKYVNIMTKNRITRQFFHALLNDELLRTWLTSTDLLFVLLQKKEYELVKKLLKLSPSLVYQCDNHASDIKT</sequence>
<organism evidence="1 2">
    <name type="scientific">Rotaria sordida</name>
    <dbReference type="NCBI Taxonomy" id="392033"/>
    <lineage>
        <taxon>Eukaryota</taxon>
        <taxon>Metazoa</taxon>
        <taxon>Spiralia</taxon>
        <taxon>Gnathifera</taxon>
        <taxon>Rotifera</taxon>
        <taxon>Eurotatoria</taxon>
        <taxon>Bdelloidea</taxon>
        <taxon>Philodinida</taxon>
        <taxon>Philodinidae</taxon>
        <taxon>Rotaria</taxon>
    </lineage>
</organism>
<name>A0A814WAB9_9BILA</name>
<evidence type="ECO:0000313" key="2">
    <source>
        <dbReference type="Proteomes" id="UP000663882"/>
    </source>
</evidence>
<reference evidence="1" key="1">
    <citation type="submission" date="2021-02" db="EMBL/GenBank/DDBJ databases">
        <authorList>
            <person name="Nowell W R."/>
        </authorList>
    </citation>
    <scope>NUCLEOTIDE SEQUENCE</scope>
</reference>
<dbReference type="OrthoDB" id="10030103at2759"/>
<dbReference type="EMBL" id="CAJNOO010001818">
    <property type="protein sequence ID" value="CAF1202468.1"/>
    <property type="molecule type" value="Genomic_DNA"/>
</dbReference>
<proteinExistence type="predicted"/>
<dbReference type="AlphaFoldDB" id="A0A814WAB9"/>
<evidence type="ECO:0000313" key="1">
    <source>
        <dbReference type="EMBL" id="CAF1202468.1"/>
    </source>
</evidence>
<gene>
    <name evidence="1" type="ORF">RFH988_LOCUS24681</name>
</gene>
<dbReference type="Proteomes" id="UP000663882">
    <property type="component" value="Unassembled WGS sequence"/>
</dbReference>
<protein>
    <submittedName>
        <fullName evidence="1">Uncharacterized protein</fullName>
    </submittedName>
</protein>
<accession>A0A814WAB9</accession>